<proteinExistence type="predicted"/>
<protein>
    <submittedName>
        <fullName evidence="1">Minor structural protein</fullName>
    </submittedName>
</protein>
<dbReference type="RefSeq" id="WP_035312986.1">
    <property type="nucleotide sequence ID" value="NZ_AODH01000004.1"/>
</dbReference>
<name>W7CYZ7_9LIST</name>
<dbReference type="EMBL" id="AODH01000004">
    <property type="protein sequence ID" value="EUJ41975.1"/>
    <property type="molecule type" value="Genomic_DNA"/>
</dbReference>
<dbReference type="AlphaFoldDB" id="W7CYZ7"/>
<evidence type="ECO:0000313" key="1">
    <source>
        <dbReference type="EMBL" id="EUJ41975.1"/>
    </source>
</evidence>
<dbReference type="OrthoDB" id="2873631at2"/>
<dbReference type="Proteomes" id="UP000019243">
    <property type="component" value="Unassembled WGS sequence"/>
</dbReference>
<accession>W7CYZ7</accession>
<keyword evidence="2" id="KW-1185">Reference proteome</keyword>
<reference evidence="1 2" key="1">
    <citation type="submission" date="2012-12" db="EMBL/GenBank/DDBJ databases">
        <title>Novel taxa of Listeriaceae from agricultural environments in the United States.</title>
        <authorList>
            <person name="den Bakker H.C."/>
            <person name="Allred A."/>
            <person name="Warchocki S."/>
            <person name="Wright E.M."/>
            <person name="Burrell A."/>
            <person name="Nightingale K.K."/>
            <person name="Kephart D."/>
            <person name="Wiedmann M."/>
        </authorList>
    </citation>
    <scope>NUCLEOTIDE SEQUENCE [LARGE SCALE GENOMIC DNA]</scope>
    <source>
        <strain evidence="1 2">FSL F6-1037</strain>
    </source>
</reference>
<dbReference type="NCBIfam" id="TIGR01563">
    <property type="entry name" value="gp16_SPP1"/>
    <property type="match status" value="1"/>
</dbReference>
<evidence type="ECO:0000313" key="2">
    <source>
        <dbReference type="Proteomes" id="UP000019243"/>
    </source>
</evidence>
<gene>
    <name evidence="1" type="ORF">BCAMP_01160</name>
</gene>
<sequence>MAKRLTNRLKWRAALMEIIADKDANDRPTQTYRKKRDLLYEELGILAEEKYLSQQAKTNVVLRIKVRWDPLITEKKSAVCINDVNYNITRIFTNRTLREMELSLAYVD</sequence>
<dbReference type="InterPro" id="IPR008767">
    <property type="entry name" value="Phage_SPP1_head-tail_adaptor"/>
</dbReference>
<organism evidence="1 2">
    <name type="scientific">Brochothrix campestris FSL F6-1037</name>
    <dbReference type="NCBI Taxonomy" id="1265861"/>
    <lineage>
        <taxon>Bacteria</taxon>
        <taxon>Bacillati</taxon>
        <taxon>Bacillota</taxon>
        <taxon>Bacilli</taxon>
        <taxon>Bacillales</taxon>
        <taxon>Listeriaceae</taxon>
        <taxon>Brochothrix</taxon>
    </lineage>
</organism>
<comment type="caution">
    <text evidence="1">The sequence shown here is derived from an EMBL/GenBank/DDBJ whole genome shotgun (WGS) entry which is preliminary data.</text>
</comment>
<dbReference type="STRING" id="1265861.BCAMP_01160"/>